<keyword evidence="5" id="KW-1185">Reference proteome</keyword>
<dbReference type="GO" id="GO:0005697">
    <property type="term" value="C:telomerase holoenzyme complex"/>
    <property type="evidence" value="ECO:0000318"/>
    <property type="project" value="GO_Central"/>
</dbReference>
<dbReference type="PANTHER" id="PTHR15696:SF0">
    <property type="entry name" value="TELOMERASE-BINDING PROTEIN EST1A"/>
    <property type="match status" value="1"/>
</dbReference>
<dbReference type="InterPro" id="IPR018834">
    <property type="entry name" value="DNA/RNA-bd_Est1-type"/>
</dbReference>
<dbReference type="Pfam" id="PF10374">
    <property type="entry name" value="EST1"/>
    <property type="match status" value="1"/>
</dbReference>
<evidence type="ECO:0000313" key="4">
    <source>
        <dbReference type="EMBL" id="EFJ21298.1"/>
    </source>
</evidence>
<dbReference type="GO" id="GO:0070034">
    <property type="term" value="F:telomerase RNA binding"/>
    <property type="evidence" value="ECO:0000318"/>
    <property type="project" value="GO_Central"/>
</dbReference>
<dbReference type="SUPFAM" id="SSF48452">
    <property type="entry name" value="TPR-like"/>
    <property type="match status" value="1"/>
</dbReference>
<organism evidence="5">
    <name type="scientific">Selaginella moellendorffii</name>
    <name type="common">Spikemoss</name>
    <dbReference type="NCBI Taxonomy" id="88036"/>
    <lineage>
        <taxon>Eukaryota</taxon>
        <taxon>Viridiplantae</taxon>
        <taxon>Streptophyta</taxon>
        <taxon>Embryophyta</taxon>
        <taxon>Tracheophyta</taxon>
        <taxon>Lycopodiopsida</taxon>
        <taxon>Selaginellales</taxon>
        <taxon>Selaginellaceae</taxon>
        <taxon>Selaginella</taxon>
    </lineage>
</organism>
<dbReference type="GO" id="GO:0000184">
    <property type="term" value="P:nuclear-transcribed mRNA catabolic process, nonsense-mediated decay"/>
    <property type="evidence" value="ECO:0000318"/>
    <property type="project" value="GO_Central"/>
</dbReference>
<protein>
    <recommendedName>
        <fullName evidence="6">DNA/RNA-binding domain-containing protein</fullName>
    </recommendedName>
</protein>
<evidence type="ECO:0000256" key="1">
    <source>
        <dbReference type="SAM" id="MobiDB-lite"/>
    </source>
</evidence>
<sequence length="727" mass="79919">MKQRSLAKMPGVSLIKVNHKFVVGDPKNKEIYEELWKIHNGGAGLLSRPRDCARKKPPRRSSEAGIPSTAASTPPSQAGDLKAKLESKDADLKEVHALRDDGYGPLLAAPSLSPEIEKALWKAHHAKITEFRSQMQRAAEKQKSDRVGKKTLKNVVAPLIDFIASSSNFYSELVSRVRVRHGLGGTVSDSCDKSLDESEAREFRETCHRLLLRLGDLARYKEVYGVSLGKRNYSTAEDYYVQASRLCHCEGGAHGQLAILATHAGDRVRAVYHYLRSLFVKMPSPTSHSNLLLLLESKSDAIAEASQGSSNFDNLLRLFEILLLKTGFDNLQKVLDGTLNELERSVGTPSKVCDPAEPTMGKVFLGIQIVTILACSIEDFHLGLVCKTSPPRSSLHETLACAFKVVRTLAAIGDPTMLPALVIFTAGLAGSEDTVRATAESDELRRSFLDALERAESFFQALSVFSEESLSRLSMSQEELTQGRRDALWEDHELQGFVPLGRYHESLNFGFHYLACDSKQLDWKRLRRLEASLRALAEMAGLSKDTTSSQAETVSTSLGSVLDRQLAELKVDTGLSKNTSSSQADEEAATISTNLSSAQLDDLKVDIADLSKVGFLNEAEEAGSTELEELPVKFSPSLEDSFFAKQFLKSVTGSTDLVLLEQAPEFPESLEDDHGQGLRDFEDDVIPFPAGDEGATDNSNDEDLQDDIYLPSQSQEDALNWRSLSSF</sequence>
<dbReference type="STRING" id="88036.D8S2I9"/>
<evidence type="ECO:0008006" key="6">
    <source>
        <dbReference type="Google" id="ProtNLM"/>
    </source>
</evidence>
<reference evidence="4 5" key="1">
    <citation type="journal article" date="2011" name="Science">
        <title>The Selaginella genome identifies genetic changes associated with the evolution of vascular plants.</title>
        <authorList>
            <person name="Banks J.A."/>
            <person name="Nishiyama T."/>
            <person name="Hasebe M."/>
            <person name="Bowman J.L."/>
            <person name="Gribskov M."/>
            <person name="dePamphilis C."/>
            <person name="Albert V.A."/>
            <person name="Aono N."/>
            <person name="Aoyama T."/>
            <person name="Ambrose B.A."/>
            <person name="Ashton N.W."/>
            <person name="Axtell M.J."/>
            <person name="Barker E."/>
            <person name="Barker M.S."/>
            <person name="Bennetzen J.L."/>
            <person name="Bonawitz N.D."/>
            <person name="Chapple C."/>
            <person name="Cheng C."/>
            <person name="Correa L.G."/>
            <person name="Dacre M."/>
            <person name="DeBarry J."/>
            <person name="Dreyer I."/>
            <person name="Elias M."/>
            <person name="Engstrom E.M."/>
            <person name="Estelle M."/>
            <person name="Feng L."/>
            <person name="Finet C."/>
            <person name="Floyd S.K."/>
            <person name="Frommer W.B."/>
            <person name="Fujita T."/>
            <person name="Gramzow L."/>
            <person name="Gutensohn M."/>
            <person name="Harholt J."/>
            <person name="Hattori M."/>
            <person name="Heyl A."/>
            <person name="Hirai T."/>
            <person name="Hiwatashi Y."/>
            <person name="Ishikawa M."/>
            <person name="Iwata M."/>
            <person name="Karol K.G."/>
            <person name="Koehler B."/>
            <person name="Kolukisaoglu U."/>
            <person name="Kubo M."/>
            <person name="Kurata T."/>
            <person name="Lalonde S."/>
            <person name="Li K."/>
            <person name="Li Y."/>
            <person name="Litt A."/>
            <person name="Lyons E."/>
            <person name="Manning G."/>
            <person name="Maruyama T."/>
            <person name="Michael T.P."/>
            <person name="Mikami K."/>
            <person name="Miyazaki S."/>
            <person name="Morinaga S."/>
            <person name="Murata T."/>
            <person name="Mueller-Roeber B."/>
            <person name="Nelson D.R."/>
            <person name="Obara M."/>
            <person name="Oguri Y."/>
            <person name="Olmstead R.G."/>
            <person name="Onodera N."/>
            <person name="Petersen B.L."/>
            <person name="Pils B."/>
            <person name="Prigge M."/>
            <person name="Rensing S.A."/>
            <person name="Riano-Pachon D.M."/>
            <person name="Roberts A.W."/>
            <person name="Sato Y."/>
            <person name="Scheller H.V."/>
            <person name="Schulz B."/>
            <person name="Schulz C."/>
            <person name="Shakirov E.V."/>
            <person name="Shibagaki N."/>
            <person name="Shinohara N."/>
            <person name="Shippen D.E."/>
            <person name="Soerensen I."/>
            <person name="Sotooka R."/>
            <person name="Sugimoto N."/>
            <person name="Sugita M."/>
            <person name="Sumikawa N."/>
            <person name="Tanurdzic M."/>
            <person name="Theissen G."/>
            <person name="Ulvskov P."/>
            <person name="Wakazuki S."/>
            <person name="Weng J.K."/>
            <person name="Willats W.W."/>
            <person name="Wipf D."/>
            <person name="Wolf P.G."/>
            <person name="Yang L."/>
            <person name="Zimmer A.D."/>
            <person name="Zhu Q."/>
            <person name="Mitros T."/>
            <person name="Hellsten U."/>
            <person name="Loque D."/>
            <person name="Otillar R."/>
            <person name="Salamov A."/>
            <person name="Schmutz J."/>
            <person name="Shapiro H."/>
            <person name="Lindquist E."/>
            <person name="Lucas S."/>
            <person name="Rokhsar D."/>
            <person name="Grigoriev I.V."/>
        </authorList>
    </citation>
    <scope>NUCLEOTIDE SEQUENCE [LARGE SCALE GENOMIC DNA]</scope>
</reference>
<dbReference type="AlphaFoldDB" id="D8S2I9"/>
<evidence type="ECO:0000259" key="3">
    <source>
        <dbReference type="Pfam" id="PF10374"/>
    </source>
</evidence>
<dbReference type="InParanoid" id="D8S2I9"/>
<feature type="region of interest" description="Disordered" evidence="1">
    <location>
        <begin position="46"/>
        <end position="83"/>
    </location>
</feature>
<dbReference type="GO" id="GO:0042162">
    <property type="term" value="F:telomeric DNA binding"/>
    <property type="evidence" value="ECO:0000318"/>
    <property type="project" value="GO_Central"/>
</dbReference>
<name>D8S2I9_SELML</name>
<dbReference type="Gene3D" id="1.25.40.10">
    <property type="entry name" value="Tetratricopeptide repeat domain"/>
    <property type="match status" value="1"/>
</dbReference>
<feature type="region of interest" description="Disordered" evidence="1">
    <location>
        <begin position="667"/>
        <end position="713"/>
    </location>
</feature>
<dbReference type="eggNOG" id="KOG2162">
    <property type="taxonomic scope" value="Eukaryota"/>
</dbReference>
<gene>
    <name evidence="4" type="ORF">SELMODRAFT_417225</name>
</gene>
<dbReference type="Pfam" id="PF10373">
    <property type="entry name" value="EST1_DNA_bind"/>
    <property type="match status" value="1"/>
</dbReference>
<evidence type="ECO:0000313" key="5">
    <source>
        <dbReference type="Proteomes" id="UP000001514"/>
    </source>
</evidence>
<feature type="domain" description="Telomerase activating protein Est1-like N-terminal" evidence="3">
    <location>
        <begin position="116"/>
        <end position="224"/>
    </location>
</feature>
<feature type="domain" description="DNA/RNA-binding" evidence="2">
    <location>
        <begin position="236"/>
        <end position="342"/>
    </location>
</feature>
<dbReference type="EMBL" id="GL377599">
    <property type="protein sequence ID" value="EFJ21298.1"/>
    <property type="molecule type" value="Genomic_DNA"/>
</dbReference>
<dbReference type="KEGG" id="smo:SELMODRAFT_417225"/>
<dbReference type="PANTHER" id="PTHR15696">
    <property type="entry name" value="SMG-7 SUPPRESSOR WITH MORPHOLOGICAL EFFECT ON GENITALIA PROTEIN 7"/>
    <property type="match status" value="1"/>
</dbReference>
<dbReference type="InterPro" id="IPR045153">
    <property type="entry name" value="Est1/Ebs1-like"/>
</dbReference>
<dbReference type="InterPro" id="IPR011990">
    <property type="entry name" value="TPR-like_helical_dom_sf"/>
</dbReference>
<accession>D8S2I9</accession>
<dbReference type="HOGENOM" id="CLU_410725_0_0_1"/>
<dbReference type="InterPro" id="IPR019458">
    <property type="entry name" value="Est1-like_N"/>
</dbReference>
<proteinExistence type="predicted"/>
<dbReference type="Proteomes" id="UP000001514">
    <property type="component" value="Unassembled WGS sequence"/>
</dbReference>
<evidence type="ECO:0000259" key="2">
    <source>
        <dbReference type="Pfam" id="PF10373"/>
    </source>
</evidence>
<dbReference type="Gramene" id="EFJ21298">
    <property type="protein sequence ID" value="EFJ21298"/>
    <property type="gene ID" value="SELMODRAFT_417225"/>
</dbReference>